<gene>
    <name evidence="2" type="ORF">GCM10009676_19480</name>
</gene>
<sequence length="175" mass="19063">MTENNASGQGTASPQEPTQTQWEAGMTAAGIGGMGQAMMASYEAAQMFTNMNIVVDGKESDPGAPGGKVEFDPDEARGVYQEFLQHWEHLDQLALKTDRARQIGTPAEVHMCTSFTQNDRTAFDAGHATTEQFRDMLQSLKDKLARVIDVNEEQEDQADKDVKKAGGEDSGEGYL</sequence>
<accession>A0ABN1W808</accession>
<evidence type="ECO:0000313" key="3">
    <source>
        <dbReference type="Proteomes" id="UP001500653"/>
    </source>
</evidence>
<evidence type="ECO:0008006" key="4">
    <source>
        <dbReference type="Google" id="ProtNLM"/>
    </source>
</evidence>
<name>A0ABN1W808_9PSEU</name>
<reference evidence="2 3" key="1">
    <citation type="journal article" date="2019" name="Int. J. Syst. Evol. Microbiol.">
        <title>The Global Catalogue of Microorganisms (GCM) 10K type strain sequencing project: providing services to taxonomists for standard genome sequencing and annotation.</title>
        <authorList>
            <consortium name="The Broad Institute Genomics Platform"/>
            <consortium name="The Broad Institute Genome Sequencing Center for Infectious Disease"/>
            <person name="Wu L."/>
            <person name="Ma J."/>
        </authorList>
    </citation>
    <scope>NUCLEOTIDE SEQUENCE [LARGE SCALE GENOMIC DNA]</scope>
    <source>
        <strain evidence="2 3">JCM 13023</strain>
    </source>
</reference>
<feature type="compositionally biased region" description="Basic and acidic residues" evidence="1">
    <location>
        <begin position="157"/>
        <end position="167"/>
    </location>
</feature>
<feature type="region of interest" description="Disordered" evidence="1">
    <location>
        <begin position="1"/>
        <end position="21"/>
    </location>
</feature>
<comment type="caution">
    <text evidence="2">The sequence shown here is derived from an EMBL/GenBank/DDBJ whole genome shotgun (WGS) entry which is preliminary data.</text>
</comment>
<feature type="region of interest" description="Disordered" evidence="1">
    <location>
        <begin position="150"/>
        <end position="175"/>
    </location>
</feature>
<keyword evidence="3" id="KW-1185">Reference proteome</keyword>
<dbReference type="Proteomes" id="UP001500653">
    <property type="component" value="Unassembled WGS sequence"/>
</dbReference>
<dbReference type="EMBL" id="BAAALN010000005">
    <property type="protein sequence ID" value="GAA1235621.1"/>
    <property type="molecule type" value="Genomic_DNA"/>
</dbReference>
<evidence type="ECO:0000313" key="2">
    <source>
        <dbReference type="EMBL" id="GAA1235621.1"/>
    </source>
</evidence>
<evidence type="ECO:0000256" key="1">
    <source>
        <dbReference type="SAM" id="MobiDB-lite"/>
    </source>
</evidence>
<organism evidence="2 3">
    <name type="scientific">Prauserella halophila</name>
    <dbReference type="NCBI Taxonomy" id="185641"/>
    <lineage>
        <taxon>Bacteria</taxon>
        <taxon>Bacillati</taxon>
        <taxon>Actinomycetota</taxon>
        <taxon>Actinomycetes</taxon>
        <taxon>Pseudonocardiales</taxon>
        <taxon>Pseudonocardiaceae</taxon>
        <taxon>Prauserella</taxon>
    </lineage>
</organism>
<protein>
    <recommendedName>
        <fullName evidence="4">PE family protein</fullName>
    </recommendedName>
</protein>
<dbReference type="RefSeq" id="WP_253863329.1">
    <property type="nucleotide sequence ID" value="NZ_BAAALN010000005.1"/>
</dbReference>
<proteinExistence type="predicted"/>